<reference evidence="1" key="1">
    <citation type="submission" date="2017-07" db="EMBL/GenBank/DDBJ databases">
        <title>Taro Niue Genome Assembly and Annotation.</title>
        <authorList>
            <person name="Atibalentja N."/>
            <person name="Keating K."/>
            <person name="Fields C.J."/>
        </authorList>
    </citation>
    <scope>NUCLEOTIDE SEQUENCE</scope>
    <source>
        <strain evidence="1">Niue_2</strain>
        <tissue evidence="1">Leaf</tissue>
    </source>
</reference>
<dbReference type="AlphaFoldDB" id="A0A843VIN9"/>
<dbReference type="EMBL" id="NMUH01001738">
    <property type="protein sequence ID" value="MQL94986.1"/>
    <property type="molecule type" value="Genomic_DNA"/>
</dbReference>
<organism evidence="1 2">
    <name type="scientific">Colocasia esculenta</name>
    <name type="common">Wild taro</name>
    <name type="synonym">Arum esculentum</name>
    <dbReference type="NCBI Taxonomy" id="4460"/>
    <lineage>
        <taxon>Eukaryota</taxon>
        <taxon>Viridiplantae</taxon>
        <taxon>Streptophyta</taxon>
        <taxon>Embryophyta</taxon>
        <taxon>Tracheophyta</taxon>
        <taxon>Spermatophyta</taxon>
        <taxon>Magnoliopsida</taxon>
        <taxon>Liliopsida</taxon>
        <taxon>Araceae</taxon>
        <taxon>Aroideae</taxon>
        <taxon>Colocasieae</taxon>
        <taxon>Colocasia</taxon>
    </lineage>
</organism>
<protein>
    <submittedName>
        <fullName evidence="1">Uncharacterized protein</fullName>
    </submittedName>
</protein>
<proteinExistence type="predicted"/>
<comment type="caution">
    <text evidence="1">The sequence shown here is derived from an EMBL/GenBank/DDBJ whole genome shotgun (WGS) entry which is preliminary data.</text>
</comment>
<accession>A0A843VIN9</accession>
<keyword evidence="2" id="KW-1185">Reference proteome</keyword>
<dbReference type="OrthoDB" id="806136at2759"/>
<sequence length="90" mass="9879">MGLPAASGSGAPPHPRDWFSNLGSLMQAFGVLELESALRSKFSLSVSNLVSMLPFEDTWVTREELQQIDSDLLERHQSIQDPYLTGLSSS</sequence>
<evidence type="ECO:0000313" key="2">
    <source>
        <dbReference type="Proteomes" id="UP000652761"/>
    </source>
</evidence>
<gene>
    <name evidence="1" type="ORF">Taro_027652</name>
</gene>
<dbReference type="Proteomes" id="UP000652761">
    <property type="component" value="Unassembled WGS sequence"/>
</dbReference>
<evidence type="ECO:0000313" key="1">
    <source>
        <dbReference type="EMBL" id="MQL94986.1"/>
    </source>
</evidence>
<name>A0A843VIN9_COLES</name>